<dbReference type="PANTHER" id="PTHR45138:SF9">
    <property type="entry name" value="DIGUANYLATE CYCLASE DGCM-RELATED"/>
    <property type="match status" value="1"/>
</dbReference>
<comment type="caution">
    <text evidence="7">The sequence shown here is derived from an EMBL/GenBank/DDBJ whole genome shotgun (WGS) entry which is preliminary data.</text>
</comment>
<dbReference type="GO" id="GO:0005886">
    <property type="term" value="C:plasma membrane"/>
    <property type="evidence" value="ECO:0007669"/>
    <property type="project" value="TreeGrafter"/>
</dbReference>
<dbReference type="Gene3D" id="3.30.450.40">
    <property type="match status" value="1"/>
</dbReference>
<evidence type="ECO:0000256" key="3">
    <source>
        <dbReference type="ARBA" id="ARBA00034247"/>
    </source>
</evidence>
<dbReference type="InterPro" id="IPR000160">
    <property type="entry name" value="GGDEF_dom"/>
</dbReference>
<feature type="domain" description="GGDEF" evidence="6">
    <location>
        <begin position="219"/>
        <end position="347"/>
    </location>
</feature>
<dbReference type="InterPro" id="IPR029787">
    <property type="entry name" value="Nucleotide_cyclase"/>
</dbReference>
<dbReference type="SUPFAM" id="SSF55073">
    <property type="entry name" value="Nucleotide cyclase"/>
    <property type="match status" value="1"/>
</dbReference>
<dbReference type="PROSITE" id="PS50887">
    <property type="entry name" value="GGDEF"/>
    <property type="match status" value="1"/>
</dbReference>
<feature type="coiled-coil region" evidence="4">
    <location>
        <begin position="150"/>
        <end position="184"/>
    </location>
</feature>
<dbReference type="FunFam" id="3.30.70.270:FF:000001">
    <property type="entry name" value="Diguanylate cyclase domain protein"/>
    <property type="match status" value="1"/>
</dbReference>
<dbReference type="Pfam" id="PF00990">
    <property type="entry name" value="GGDEF"/>
    <property type="match status" value="1"/>
</dbReference>
<comment type="catalytic activity">
    <reaction evidence="3">
        <text>2 GTP = 3',3'-c-di-GMP + 2 diphosphate</text>
        <dbReference type="Rhea" id="RHEA:24898"/>
        <dbReference type="ChEBI" id="CHEBI:33019"/>
        <dbReference type="ChEBI" id="CHEBI:37565"/>
        <dbReference type="ChEBI" id="CHEBI:58805"/>
        <dbReference type="EC" id="2.7.7.65"/>
    </reaction>
</comment>
<evidence type="ECO:0000256" key="4">
    <source>
        <dbReference type="SAM" id="Coils"/>
    </source>
</evidence>
<protein>
    <recommendedName>
        <fullName evidence="2">diguanylate cyclase</fullName>
        <ecNumber evidence="2">2.7.7.65</ecNumber>
    </recommendedName>
</protein>
<dbReference type="EMBL" id="JACHHX010000007">
    <property type="protein sequence ID" value="MBB5015348.1"/>
    <property type="molecule type" value="Genomic_DNA"/>
</dbReference>
<keyword evidence="4" id="KW-0175">Coiled coil</keyword>
<organism evidence="7 8">
    <name type="scientific">Rehaibacterium terrae</name>
    <dbReference type="NCBI Taxonomy" id="1341696"/>
    <lineage>
        <taxon>Bacteria</taxon>
        <taxon>Pseudomonadati</taxon>
        <taxon>Pseudomonadota</taxon>
        <taxon>Gammaproteobacteria</taxon>
        <taxon>Lysobacterales</taxon>
        <taxon>Lysobacteraceae</taxon>
        <taxon>Rehaibacterium</taxon>
    </lineage>
</organism>
<dbReference type="GO" id="GO:1902201">
    <property type="term" value="P:negative regulation of bacterial-type flagellum-dependent cell motility"/>
    <property type="evidence" value="ECO:0007669"/>
    <property type="project" value="TreeGrafter"/>
</dbReference>
<evidence type="ECO:0000256" key="2">
    <source>
        <dbReference type="ARBA" id="ARBA00012528"/>
    </source>
</evidence>
<dbReference type="Proteomes" id="UP000519004">
    <property type="component" value="Unassembled WGS sequence"/>
</dbReference>
<dbReference type="InterPro" id="IPR043128">
    <property type="entry name" value="Rev_trsase/Diguanyl_cyclase"/>
</dbReference>
<dbReference type="GO" id="GO:0052621">
    <property type="term" value="F:diguanylate cyclase activity"/>
    <property type="evidence" value="ECO:0007669"/>
    <property type="project" value="UniProtKB-EC"/>
</dbReference>
<evidence type="ECO:0000313" key="7">
    <source>
        <dbReference type="EMBL" id="MBB5015348.1"/>
    </source>
</evidence>
<dbReference type="SUPFAM" id="SSF55781">
    <property type="entry name" value="GAF domain-like"/>
    <property type="match status" value="1"/>
</dbReference>
<accession>A0A7W8DDT2</accession>
<dbReference type="GO" id="GO:0043709">
    <property type="term" value="P:cell adhesion involved in single-species biofilm formation"/>
    <property type="evidence" value="ECO:0007669"/>
    <property type="project" value="TreeGrafter"/>
</dbReference>
<evidence type="ECO:0000313" key="8">
    <source>
        <dbReference type="Proteomes" id="UP000519004"/>
    </source>
</evidence>
<comment type="cofactor">
    <cofactor evidence="1">
        <name>Mg(2+)</name>
        <dbReference type="ChEBI" id="CHEBI:18420"/>
    </cofactor>
</comment>
<evidence type="ECO:0000256" key="5">
    <source>
        <dbReference type="SAM" id="MobiDB-lite"/>
    </source>
</evidence>
<reference evidence="7 8" key="1">
    <citation type="submission" date="2020-08" db="EMBL/GenBank/DDBJ databases">
        <title>Genomic Encyclopedia of Type Strains, Phase IV (KMG-IV): sequencing the most valuable type-strain genomes for metagenomic binning, comparative biology and taxonomic classification.</title>
        <authorList>
            <person name="Goeker M."/>
        </authorList>
    </citation>
    <scope>NUCLEOTIDE SEQUENCE [LARGE SCALE GENOMIC DNA]</scope>
    <source>
        <strain evidence="7 8">DSM 25897</strain>
    </source>
</reference>
<feature type="region of interest" description="Disordered" evidence="5">
    <location>
        <begin position="1"/>
        <end position="21"/>
    </location>
</feature>
<keyword evidence="8" id="KW-1185">Reference proteome</keyword>
<proteinExistence type="predicted"/>
<name>A0A7W8DDT2_9GAMM</name>
<dbReference type="NCBIfam" id="TIGR00254">
    <property type="entry name" value="GGDEF"/>
    <property type="match status" value="1"/>
</dbReference>
<dbReference type="PANTHER" id="PTHR45138">
    <property type="entry name" value="REGULATORY COMPONENTS OF SENSORY TRANSDUCTION SYSTEM"/>
    <property type="match status" value="1"/>
</dbReference>
<sequence length="350" mass="37207">MRVLHTAGDRRAGSAAPQPPVPCRAGSAPFAGAFDDLARLAAALCAAPVAVIALGEAQGVRIAGSAGLSSGQAARIAARCARVRQHELPALVATALPGTPLHLCAGVALADGGVSAGTLWVFDHTPRSLDARQLDLLAALARQALASTELQRLRTELAESRRARQALENELRTFQRELVSANVKLLREARQDALSGLPNRRALEDLRERFRRGEFDAMGRFAVVVIDIDHFKRINDSHGHAVGDEVIRRLGQAIRGCVRGQDVAGRHGGEEFVAFLPGADLDGARRMAERLREAIARIDAPCAFTVSIGVAAGSIGADDLDAVMERADRALYRAKREGRDRIVAAQGDAG</sequence>
<dbReference type="Gene3D" id="3.30.70.270">
    <property type="match status" value="1"/>
</dbReference>
<evidence type="ECO:0000259" key="6">
    <source>
        <dbReference type="PROSITE" id="PS50887"/>
    </source>
</evidence>
<dbReference type="RefSeq" id="WP_183948042.1">
    <property type="nucleotide sequence ID" value="NZ_JACHHX010000007.1"/>
</dbReference>
<dbReference type="InterPro" id="IPR050469">
    <property type="entry name" value="Diguanylate_Cyclase"/>
</dbReference>
<gene>
    <name evidence="7" type="ORF">HNQ58_001246</name>
</gene>
<dbReference type="AlphaFoldDB" id="A0A7W8DDT2"/>
<dbReference type="EC" id="2.7.7.65" evidence="2"/>
<dbReference type="SMART" id="SM00267">
    <property type="entry name" value="GGDEF"/>
    <property type="match status" value="1"/>
</dbReference>
<evidence type="ECO:0000256" key="1">
    <source>
        <dbReference type="ARBA" id="ARBA00001946"/>
    </source>
</evidence>
<dbReference type="CDD" id="cd01949">
    <property type="entry name" value="GGDEF"/>
    <property type="match status" value="1"/>
</dbReference>
<dbReference type="InterPro" id="IPR029016">
    <property type="entry name" value="GAF-like_dom_sf"/>
</dbReference>